<name>A0A5N3X4M1_MUNRE</name>
<gene>
    <name evidence="3" type="ORF">FD755_019856</name>
</gene>
<dbReference type="SUPFAM" id="SSF47694">
    <property type="entry name" value="Cytochrome c oxidase subunit h"/>
    <property type="match status" value="1"/>
</dbReference>
<feature type="non-terminal residue" evidence="3">
    <location>
        <position position="1"/>
    </location>
</feature>
<dbReference type="GO" id="GO:0005739">
    <property type="term" value="C:mitochondrion"/>
    <property type="evidence" value="ECO:0007669"/>
    <property type="project" value="UniProtKB-SubCell"/>
</dbReference>
<organism evidence="3 4">
    <name type="scientific">Muntiacus reevesi</name>
    <name type="common">Reeves' muntjac</name>
    <name type="synonym">Cervus reevesi</name>
    <dbReference type="NCBI Taxonomy" id="9886"/>
    <lineage>
        <taxon>Eukaryota</taxon>
        <taxon>Metazoa</taxon>
        <taxon>Chordata</taxon>
        <taxon>Craniata</taxon>
        <taxon>Vertebrata</taxon>
        <taxon>Euteleostomi</taxon>
        <taxon>Mammalia</taxon>
        <taxon>Eutheria</taxon>
        <taxon>Laurasiatheria</taxon>
        <taxon>Artiodactyla</taxon>
        <taxon>Ruminantia</taxon>
        <taxon>Pecora</taxon>
        <taxon>Cervidae</taxon>
        <taxon>Muntiacinae</taxon>
        <taxon>Muntiacus</taxon>
    </lineage>
</organism>
<evidence type="ECO:0000313" key="4">
    <source>
        <dbReference type="Proteomes" id="UP000326062"/>
    </source>
</evidence>
<dbReference type="Proteomes" id="UP000326062">
    <property type="component" value="Chromosome 19"/>
</dbReference>
<sequence>IKIKIKKLPELLAKLDFHSCEKAMPAKGGDSLYPISWLSAWDDRQAEGIFPGKI</sequence>
<dbReference type="AlphaFoldDB" id="A0A5N3X4M1"/>
<keyword evidence="2" id="KW-0496">Mitochondrion</keyword>
<comment type="caution">
    <text evidence="3">The sequence shown here is derived from an EMBL/GenBank/DDBJ whole genome shotgun (WGS) entry which is preliminary data.</text>
</comment>
<proteinExistence type="predicted"/>
<accession>A0A5N3X4M1</accession>
<evidence type="ECO:0000256" key="1">
    <source>
        <dbReference type="ARBA" id="ARBA00004173"/>
    </source>
</evidence>
<dbReference type="EMBL" id="VCEB01000017">
    <property type="protein sequence ID" value="KAB0368822.1"/>
    <property type="molecule type" value="Genomic_DNA"/>
</dbReference>
<dbReference type="InterPro" id="IPR036549">
    <property type="entry name" value="CX6/COA6-like_sf"/>
</dbReference>
<protein>
    <submittedName>
        <fullName evidence="3">Uncharacterized protein</fullName>
    </submittedName>
</protein>
<reference evidence="3 4" key="1">
    <citation type="submission" date="2019-06" db="EMBL/GenBank/DDBJ databases">
        <title>Discovery of a novel chromosome fission-fusion reversal in muntjac.</title>
        <authorList>
            <person name="Mudd A.B."/>
            <person name="Bredeson J.V."/>
            <person name="Baum R."/>
            <person name="Hockemeyer D."/>
            <person name="Rokhsar D.S."/>
        </authorList>
    </citation>
    <scope>NUCLEOTIDE SEQUENCE [LARGE SCALE GENOMIC DNA]</scope>
    <source>
        <strain evidence="3">UCam_UCB_Mr</strain>
        <tissue evidence="3">Fibroblast cell line</tissue>
    </source>
</reference>
<dbReference type="Gene3D" id="1.10.10.140">
    <property type="entry name" value="Cytochrome c oxidase, subunit VIb"/>
    <property type="match status" value="1"/>
</dbReference>
<evidence type="ECO:0000313" key="3">
    <source>
        <dbReference type="EMBL" id="KAB0368822.1"/>
    </source>
</evidence>
<comment type="subcellular location">
    <subcellularLocation>
        <location evidence="1">Mitochondrion</location>
    </subcellularLocation>
</comment>
<keyword evidence="4" id="KW-1185">Reference proteome</keyword>
<evidence type="ECO:0000256" key="2">
    <source>
        <dbReference type="ARBA" id="ARBA00023128"/>
    </source>
</evidence>